<keyword evidence="2" id="KW-0472">Membrane</keyword>
<dbReference type="OrthoDB" id="6660629at2"/>
<dbReference type="EMBL" id="CP012678">
    <property type="protein sequence ID" value="ALF58813.1"/>
    <property type="molecule type" value="Genomic_DNA"/>
</dbReference>
<evidence type="ECO:0000313" key="4">
    <source>
        <dbReference type="Proteomes" id="UP000059847"/>
    </source>
</evidence>
<dbReference type="AlphaFoldDB" id="A0A0M3V8A2"/>
<proteinExistence type="predicted"/>
<dbReference type="KEGG" id="pur:AOC03_01065"/>
<dbReference type="Proteomes" id="UP000059847">
    <property type="component" value="Chromosome"/>
</dbReference>
<accession>A0A0M3V8A2</accession>
<dbReference type="Gene3D" id="3.40.190.10">
    <property type="entry name" value="Periplasmic binding protein-like II"/>
    <property type="match status" value="1"/>
</dbReference>
<protein>
    <submittedName>
        <fullName evidence="3">Uncharacterized protein</fullName>
    </submittedName>
</protein>
<dbReference type="SUPFAM" id="SSF53850">
    <property type="entry name" value="Periplasmic binding protein-like II"/>
    <property type="match status" value="1"/>
</dbReference>
<name>A0A0M3V8A2_9GAMM</name>
<sequence>MKNYKRLLAGIIILLLIVLMGIFIWLWSSNRKNADPLPIMNSENQQLANELEDDINAIPASILQLQAEEKLQAALDDVITVFESRHPNVQVLARYVPTQSLLDLPDTSMSNHQPDSFMNADIIMTDKNIDQTQLSALQTVLDDAQNKRNKKQVNTNAIEQDNKHSININAETNNNEIRNLASFSYALKGKQAVDGVILTDNPIAVSFRNFLLSSAGQDVLSKYKYDNIDGYKNSVDDLFNPSSRTKNATGQPSVKIAEALSNGK</sequence>
<keyword evidence="2" id="KW-0812">Transmembrane</keyword>
<keyword evidence="1" id="KW-0175">Coiled coil</keyword>
<evidence type="ECO:0000313" key="3">
    <source>
        <dbReference type="EMBL" id="ALF58813.1"/>
    </source>
</evidence>
<evidence type="ECO:0000256" key="1">
    <source>
        <dbReference type="SAM" id="Coils"/>
    </source>
</evidence>
<keyword evidence="2" id="KW-1133">Transmembrane helix</keyword>
<gene>
    <name evidence="3" type="ORF">AOC03_01065</name>
</gene>
<feature type="transmembrane region" description="Helical" evidence="2">
    <location>
        <begin position="7"/>
        <end position="27"/>
    </location>
</feature>
<organism evidence="3 4">
    <name type="scientific">Psychrobacter urativorans</name>
    <dbReference type="NCBI Taxonomy" id="45610"/>
    <lineage>
        <taxon>Bacteria</taxon>
        <taxon>Pseudomonadati</taxon>
        <taxon>Pseudomonadota</taxon>
        <taxon>Gammaproteobacteria</taxon>
        <taxon>Moraxellales</taxon>
        <taxon>Moraxellaceae</taxon>
        <taxon>Psychrobacter</taxon>
    </lineage>
</organism>
<evidence type="ECO:0000256" key="2">
    <source>
        <dbReference type="SAM" id="Phobius"/>
    </source>
</evidence>
<keyword evidence="4" id="KW-1185">Reference proteome</keyword>
<feature type="coiled-coil region" evidence="1">
    <location>
        <begin position="134"/>
        <end position="161"/>
    </location>
</feature>
<reference evidence="3 4" key="1">
    <citation type="submission" date="2015-09" db="EMBL/GenBank/DDBJ databases">
        <title>Complete genome of Psychrobacter urativorans R10.10B.</title>
        <authorList>
            <person name="See-Too W.S."/>
            <person name="Chan K.G."/>
        </authorList>
    </citation>
    <scope>NUCLEOTIDE SEQUENCE [LARGE SCALE GENOMIC DNA]</scope>
    <source>
        <strain evidence="3 4">R10.10B</strain>
    </source>
</reference>